<comment type="caution">
    <text evidence="1">The sequence shown here is derived from an EMBL/GenBank/DDBJ whole genome shotgun (WGS) entry which is preliminary data.</text>
</comment>
<keyword evidence="2" id="KW-1185">Reference proteome</keyword>
<accession>A0A8X6RBL9</accession>
<proteinExistence type="predicted"/>
<gene>
    <name evidence="1" type="ORF">TNCV_3369591</name>
</gene>
<dbReference type="Proteomes" id="UP000887159">
    <property type="component" value="Unassembled WGS sequence"/>
</dbReference>
<protein>
    <submittedName>
        <fullName evidence="1">Uncharacterized protein</fullName>
    </submittedName>
</protein>
<organism evidence="1 2">
    <name type="scientific">Trichonephila clavipes</name>
    <name type="common">Golden silk orbweaver</name>
    <name type="synonym">Nephila clavipes</name>
    <dbReference type="NCBI Taxonomy" id="2585209"/>
    <lineage>
        <taxon>Eukaryota</taxon>
        <taxon>Metazoa</taxon>
        <taxon>Ecdysozoa</taxon>
        <taxon>Arthropoda</taxon>
        <taxon>Chelicerata</taxon>
        <taxon>Arachnida</taxon>
        <taxon>Araneae</taxon>
        <taxon>Araneomorphae</taxon>
        <taxon>Entelegynae</taxon>
        <taxon>Araneoidea</taxon>
        <taxon>Nephilidae</taxon>
        <taxon>Trichonephila</taxon>
    </lineage>
</organism>
<dbReference type="EMBL" id="BMAU01021033">
    <property type="protein sequence ID" value="GFX87390.1"/>
    <property type="molecule type" value="Genomic_DNA"/>
</dbReference>
<evidence type="ECO:0000313" key="2">
    <source>
        <dbReference type="Proteomes" id="UP000887159"/>
    </source>
</evidence>
<dbReference type="AlphaFoldDB" id="A0A8X6RBL9"/>
<evidence type="ECO:0000313" key="1">
    <source>
        <dbReference type="EMBL" id="GFX87390.1"/>
    </source>
</evidence>
<sequence>MCSSHLIIQNVEPFSDKLITGDEKWILYENIKKKILLQTRNIISNSSKTKYPSTKSTALFVVRRKRSSVLRVAETGKNHQHGSVLQSTG</sequence>
<name>A0A8X6RBL9_TRICX</name>
<reference evidence="1" key="1">
    <citation type="submission" date="2020-08" db="EMBL/GenBank/DDBJ databases">
        <title>Multicomponent nature underlies the extraordinary mechanical properties of spider dragline silk.</title>
        <authorList>
            <person name="Kono N."/>
            <person name="Nakamura H."/>
            <person name="Mori M."/>
            <person name="Yoshida Y."/>
            <person name="Ohtoshi R."/>
            <person name="Malay A.D."/>
            <person name="Moran D.A.P."/>
            <person name="Tomita M."/>
            <person name="Numata K."/>
            <person name="Arakawa K."/>
        </authorList>
    </citation>
    <scope>NUCLEOTIDE SEQUENCE</scope>
</reference>